<sequence length="216" mass="23302">MAAAVDDETAWALLATERRAFADALDPLTPEQWATPSLCEGWTVRDVVAHTMVGPTTSMAAAMRAMALSGFRFDRANQRMAAARAGLPTDELVATLRERADSRFVPPGGTWVMPLTDLFVHRLDCLEPLGTTTDRPLDPWPVMLDFLVSRKARLAFVGRGLPSLTYATTDVDWSGGTGPRVEGPAEALALAIMRRGVRLDELAGPGSGALAAWARR</sequence>
<dbReference type="SUPFAM" id="SSF109854">
    <property type="entry name" value="DinB/YfiT-like putative metalloenzymes"/>
    <property type="match status" value="1"/>
</dbReference>
<comment type="caution">
    <text evidence="2">The sequence shown here is derived from an EMBL/GenBank/DDBJ whole genome shotgun (WGS) entry which is preliminary data.</text>
</comment>
<organism evidence="2 3">
    <name type="scientific">Nocardioides marinquilinus</name>
    <dbReference type="NCBI Taxonomy" id="1210400"/>
    <lineage>
        <taxon>Bacteria</taxon>
        <taxon>Bacillati</taxon>
        <taxon>Actinomycetota</taxon>
        <taxon>Actinomycetes</taxon>
        <taxon>Propionibacteriales</taxon>
        <taxon>Nocardioidaceae</taxon>
        <taxon>Nocardioides</taxon>
    </lineage>
</organism>
<dbReference type="Proteomes" id="UP001500221">
    <property type="component" value="Unassembled WGS sequence"/>
</dbReference>
<dbReference type="EMBL" id="BAABKG010000002">
    <property type="protein sequence ID" value="GAA5146427.1"/>
    <property type="molecule type" value="Genomic_DNA"/>
</dbReference>
<gene>
    <name evidence="2" type="ORF">GCM10023340_17330</name>
</gene>
<name>A0ABP9PKL8_9ACTN</name>
<dbReference type="NCBIfam" id="TIGR03083">
    <property type="entry name" value="maleylpyruvate isomerase family mycothiol-dependent enzyme"/>
    <property type="match status" value="1"/>
</dbReference>
<evidence type="ECO:0000313" key="3">
    <source>
        <dbReference type="Proteomes" id="UP001500221"/>
    </source>
</evidence>
<dbReference type="Gene3D" id="1.20.120.450">
    <property type="entry name" value="dinb family like domain"/>
    <property type="match status" value="1"/>
</dbReference>
<dbReference type="Pfam" id="PF11716">
    <property type="entry name" value="MDMPI_N"/>
    <property type="match status" value="1"/>
</dbReference>
<reference evidence="3" key="1">
    <citation type="journal article" date="2019" name="Int. J. Syst. Evol. Microbiol.">
        <title>The Global Catalogue of Microorganisms (GCM) 10K type strain sequencing project: providing services to taxonomists for standard genome sequencing and annotation.</title>
        <authorList>
            <consortium name="The Broad Institute Genomics Platform"/>
            <consortium name="The Broad Institute Genome Sequencing Center for Infectious Disease"/>
            <person name="Wu L."/>
            <person name="Ma J."/>
        </authorList>
    </citation>
    <scope>NUCLEOTIDE SEQUENCE [LARGE SCALE GENOMIC DNA]</scope>
    <source>
        <strain evidence="3">JCM 18459</strain>
    </source>
</reference>
<dbReference type="InterPro" id="IPR024344">
    <property type="entry name" value="MDMPI_metal-binding"/>
</dbReference>
<dbReference type="GO" id="GO:0016853">
    <property type="term" value="F:isomerase activity"/>
    <property type="evidence" value="ECO:0007669"/>
    <property type="project" value="UniProtKB-KW"/>
</dbReference>
<proteinExistence type="predicted"/>
<keyword evidence="3" id="KW-1185">Reference proteome</keyword>
<accession>A0ABP9PKL8</accession>
<dbReference type="InterPro" id="IPR017517">
    <property type="entry name" value="Maleyloyr_isom"/>
</dbReference>
<evidence type="ECO:0000313" key="2">
    <source>
        <dbReference type="EMBL" id="GAA5146427.1"/>
    </source>
</evidence>
<feature type="domain" description="Mycothiol-dependent maleylpyruvate isomerase metal-binding" evidence="1">
    <location>
        <begin position="14"/>
        <end position="102"/>
    </location>
</feature>
<dbReference type="InterPro" id="IPR034660">
    <property type="entry name" value="DinB/YfiT-like"/>
</dbReference>
<evidence type="ECO:0000259" key="1">
    <source>
        <dbReference type="Pfam" id="PF11716"/>
    </source>
</evidence>
<protein>
    <submittedName>
        <fullName evidence="2">Maleylpyruvate isomerase family mycothiol-dependent enzyme</fullName>
    </submittedName>
</protein>
<keyword evidence="2" id="KW-0413">Isomerase</keyword>